<dbReference type="EMBL" id="RFDI01000540">
    <property type="protein sequence ID" value="RSR56833.1"/>
    <property type="molecule type" value="Genomic_DNA"/>
</dbReference>
<dbReference type="InterPro" id="IPR006034">
    <property type="entry name" value="Asparaginase/glutaminase-like"/>
</dbReference>
<gene>
    <name evidence="4" type="ORF">EA686_11190</name>
</gene>
<sequence>MKKIALFYMGGTFGCIGEPLAPMPYDQFLPQLEKVIPPHLTVDCFAAPNIVDSSACTAPDWLRLIQRIQQLQLEGYQHFVVIHGTDTLSYAAATLARFLGQSCHIVITGSQYPLLNIQGDNTREFTDAIENLYLALEQVIALPFGAYLAFH</sequence>
<dbReference type="InterPro" id="IPR036152">
    <property type="entry name" value="Asp/glu_Ase-like_sf"/>
</dbReference>
<dbReference type="PANTHER" id="PTHR11707:SF28">
    <property type="entry name" value="60 KDA LYSOPHOSPHOLIPASE"/>
    <property type="match status" value="1"/>
</dbReference>
<dbReference type="PANTHER" id="PTHR11707">
    <property type="entry name" value="L-ASPARAGINASE"/>
    <property type="match status" value="1"/>
</dbReference>
<dbReference type="InterPro" id="IPR027474">
    <property type="entry name" value="L-asparaginase_N"/>
</dbReference>
<feature type="active site" description="O-isoaspartyl threonine intermediate" evidence="1">
    <location>
        <position position="12"/>
    </location>
</feature>
<feature type="binding site" evidence="2">
    <location>
        <begin position="85"/>
        <end position="86"/>
    </location>
    <ligand>
        <name>substrate</name>
    </ligand>
</feature>
<dbReference type="SUPFAM" id="SSF53774">
    <property type="entry name" value="Glutaminase/Asparaginase"/>
    <property type="match status" value="1"/>
</dbReference>
<feature type="domain" description="L-asparaginase N-terminal" evidence="3">
    <location>
        <begin position="3"/>
        <end position="130"/>
    </location>
</feature>
<dbReference type="Pfam" id="PF00710">
    <property type="entry name" value="Asparaginase"/>
    <property type="match status" value="1"/>
</dbReference>
<name>A0A429MQG0_ACIBA</name>
<evidence type="ECO:0000313" key="4">
    <source>
        <dbReference type="EMBL" id="RSR56833.1"/>
    </source>
</evidence>
<dbReference type="PIRSF" id="PIRSF001220">
    <property type="entry name" value="L-ASNase_gatD"/>
    <property type="match status" value="1"/>
</dbReference>
<dbReference type="Proteomes" id="UP000280073">
    <property type="component" value="Unassembled WGS sequence"/>
</dbReference>
<evidence type="ECO:0000256" key="1">
    <source>
        <dbReference type="PIRSR" id="PIRSR001220-1"/>
    </source>
</evidence>
<comment type="caution">
    <text evidence="4">The sequence shown here is derived from an EMBL/GenBank/DDBJ whole genome shotgun (WGS) entry which is preliminary data.</text>
</comment>
<evidence type="ECO:0000259" key="3">
    <source>
        <dbReference type="Pfam" id="PF00710"/>
    </source>
</evidence>
<proteinExistence type="predicted"/>
<dbReference type="AlphaFoldDB" id="A0A429MQG0"/>
<dbReference type="PROSITE" id="PS51732">
    <property type="entry name" value="ASN_GLN_ASE_3"/>
    <property type="match status" value="1"/>
</dbReference>
<dbReference type="GO" id="GO:0004067">
    <property type="term" value="F:asparaginase activity"/>
    <property type="evidence" value="ECO:0007669"/>
    <property type="project" value="UniProtKB-UniRule"/>
</dbReference>
<dbReference type="InterPro" id="IPR037152">
    <property type="entry name" value="L-asparaginase_N_sf"/>
</dbReference>
<accession>A0A429MQG0</accession>
<evidence type="ECO:0000313" key="5">
    <source>
        <dbReference type="Proteomes" id="UP000280073"/>
    </source>
</evidence>
<dbReference type="Gene3D" id="3.40.50.1170">
    <property type="entry name" value="L-asparaginase, N-terminal domain"/>
    <property type="match status" value="1"/>
</dbReference>
<feature type="binding site" evidence="2">
    <location>
        <position position="53"/>
    </location>
    <ligand>
        <name>substrate</name>
    </ligand>
</feature>
<reference evidence="4 5" key="1">
    <citation type="submission" date="2018-10" db="EMBL/GenBank/DDBJ databases">
        <title>GWAS and RNA-Seq identify cryptic mechanisms of antimicrobial resistance in Acinetobacter baumannii.</title>
        <authorList>
            <person name="Sahl J.W."/>
        </authorList>
    </citation>
    <scope>NUCLEOTIDE SEQUENCE [LARGE SCALE GENOMIC DNA]</scope>
    <source>
        <strain evidence="4 5">TG28175</strain>
    </source>
</reference>
<organism evidence="4 5">
    <name type="scientific">Acinetobacter baumannii</name>
    <dbReference type="NCBI Taxonomy" id="470"/>
    <lineage>
        <taxon>Bacteria</taxon>
        <taxon>Pseudomonadati</taxon>
        <taxon>Pseudomonadota</taxon>
        <taxon>Gammaproteobacteria</taxon>
        <taxon>Moraxellales</taxon>
        <taxon>Moraxellaceae</taxon>
        <taxon>Acinetobacter</taxon>
        <taxon>Acinetobacter calcoaceticus/baumannii complex</taxon>
    </lineage>
</organism>
<evidence type="ECO:0000256" key="2">
    <source>
        <dbReference type="PIRSR" id="PIRSR001220-2"/>
    </source>
</evidence>
<dbReference type="PROSITE" id="PS51257">
    <property type="entry name" value="PROKAR_LIPOPROTEIN"/>
    <property type="match status" value="1"/>
</dbReference>
<protein>
    <submittedName>
        <fullName evidence="4">Asparaginase</fullName>
    </submittedName>
</protein>
<dbReference type="PIRSF" id="PIRSF500176">
    <property type="entry name" value="L_ASNase"/>
    <property type="match status" value="1"/>
</dbReference>
<feature type="non-terminal residue" evidence="4">
    <location>
        <position position="151"/>
    </location>
</feature>